<dbReference type="eggNOG" id="ENOG502SYDG">
    <property type="taxonomic scope" value="Eukaryota"/>
</dbReference>
<reference evidence="4" key="2">
    <citation type="submission" date="2025-05" db="UniProtKB">
        <authorList>
            <consortium name="RefSeq"/>
        </authorList>
    </citation>
    <scope>IDENTIFICATION</scope>
    <source>
        <strain evidence="4">Aabys</strain>
        <tissue evidence="4">Whole body</tissue>
    </source>
</reference>
<dbReference type="AlphaFoldDB" id="A0A1I8MVG0"/>
<dbReference type="Proteomes" id="UP001652621">
    <property type="component" value="Unplaced"/>
</dbReference>
<accession>A0A1I8MVG0</accession>
<evidence type="ECO:0000313" key="4">
    <source>
        <dbReference type="RefSeq" id="XP_058983511.1"/>
    </source>
</evidence>
<keyword evidence="3" id="KW-1185">Reference proteome</keyword>
<dbReference type="VEuPathDB" id="VectorBase:MDOA008855"/>
<evidence type="ECO:0000313" key="3">
    <source>
        <dbReference type="Proteomes" id="UP001652621"/>
    </source>
</evidence>
<dbReference type="EnsemblMetazoa" id="MDOA008855-RA">
    <property type="protein sequence ID" value="MDOA008855-PA"/>
    <property type="gene ID" value="MDOA008855"/>
</dbReference>
<organism evidence="2">
    <name type="scientific">Musca domestica</name>
    <name type="common">House fly</name>
    <dbReference type="NCBI Taxonomy" id="7370"/>
    <lineage>
        <taxon>Eukaryota</taxon>
        <taxon>Metazoa</taxon>
        <taxon>Ecdysozoa</taxon>
        <taxon>Arthropoda</taxon>
        <taxon>Hexapoda</taxon>
        <taxon>Insecta</taxon>
        <taxon>Pterygota</taxon>
        <taxon>Neoptera</taxon>
        <taxon>Endopterygota</taxon>
        <taxon>Diptera</taxon>
        <taxon>Brachycera</taxon>
        <taxon>Muscomorpha</taxon>
        <taxon>Muscoidea</taxon>
        <taxon>Muscidae</taxon>
        <taxon>Musca</taxon>
    </lineage>
</organism>
<dbReference type="GeneID" id="131804534"/>
<dbReference type="RefSeq" id="XP_058983511.1">
    <property type="nucleotide sequence ID" value="XM_059127528.1"/>
</dbReference>
<name>A0A1I8MVG0_MUSDO</name>
<proteinExistence type="predicted"/>
<feature type="signal peptide" evidence="1">
    <location>
        <begin position="1"/>
        <end position="18"/>
    </location>
</feature>
<sequence length="103" mass="11116">MRLLIVFVLAASVVAVIGLPADTDTVAKDVNVDNLDEPISLSDVADAGDSHSNSADRKARWGFGWGYRPWGWGGGWGGYGGYGYGGYGYGGYGYHRPWGYYWG</sequence>
<reference evidence="2" key="1">
    <citation type="submission" date="2020-05" db="UniProtKB">
        <authorList>
            <consortium name="EnsemblMetazoa"/>
        </authorList>
    </citation>
    <scope>IDENTIFICATION</scope>
    <source>
        <strain evidence="2">Aabys</strain>
    </source>
</reference>
<evidence type="ECO:0000256" key="1">
    <source>
        <dbReference type="SAM" id="SignalP"/>
    </source>
</evidence>
<protein>
    <submittedName>
        <fullName evidence="4">Sulfur globule protein CV3-like</fullName>
    </submittedName>
</protein>
<keyword evidence="1" id="KW-0732">Signal</keyword>
<gene>
    <name evidence="4" type="primary">LOC131804534</name>
</gene>
<dbReference type="VEuPathDB" id="VectorBase:MDOMA2_009594"/>
<feature type="chain" id="PRO_5044560920" evidence="1">
    <location>
        <begin position="19"/>
        <end position="103"/>
    </location>
</feature>
<evidence type="ECO:0000313" key="2">
    <source>
        <dbReference type="EnsemblMetazoa" id="MDOA008855-PA"/>
    </source>
</evidence>